<dbReference type="NCBIfam" id="NF008712">
    <property type="entry name" value="PRK11715.1-1"/>
    <property type="match status" value="1"/>
</dbReference>
<organism evidence="2 3">
    <name type="scientific">Sphingobacterium suaedae</name>
    <dbReference type="NCBI Taxonomy" id="1686402"/>
    <lineage>
        <taxon>Bacteria</taxon>
        <taxon>Pseudomonadati</taxon>
        <taxon>Bacteroidota</taxon>
        <taxon>Sphingobacteriia</taxon>
        <taxon>Sphingobacteriales</taxon>
        <taxon>Sphingobacteriaceae</taxon>
        <taxon>Sphingobacterium</taxon>
    </lineage>
</organism>
<feature type="transmembrane region" description="Helical" evidence="1">
    <location>
        <begin position="387"/>
        <end position="408"/>
    </location>
</feature>
<keyword evidence="1" id="KW-0472">Membrane</keyword>
<dbReference type="Pfam" id="PF06123">
    <property type="entry name" value="CreD"/>
    <property type="match status" value="1"/>
</dbReference>
<dbReference type="PIRSF" id="PIRSF004548">
    <property type="entry name" value="CreD"/>
    <property type="match status" value="1"/>
</dbReference>
<dbReference type="EMBL" id="JBHULR010000001">
    <property type="protein sequence ID" value="MFD2546053.1"/>
    <property type="molecule type" value="Genomic_DNA"/>
</dbReference>
<keyword evidence="1" id="KW-1133">Transmembrane helix</keyword>
<comment type="caution">
    <text evidence="2">The sequence shown here is derived from an EMBL/GenBank/DDBJ whole genome shotgun (WGS) entry which is preliminary data.</text>
</comment>
<keyword evidence="3" id="KW-1185">Reference proteome</keyword>
<dbReference type="PANTHER" id="PTHR30092:SF0">
    <property type="entry name" value="INNER MEMBRANE PROTEIN CRED"/>
    <property type="match status" value="1"/>
</dbReference>
<feature type="transmembrane region" description="Helical" evidence="1">
    <location>
        <begin position="441"/>
        <end position="459"/>
    </location>
</feature>
<evidence type="ECO:0000313" key="2">
    <source>
        <dbReference type="EMBL" id="MFD2546053.1"/>
    </source>
</evidence>
<dbReference type="InterPro" id="IPR010364">
    <property type="entry name" value="Uncharacterised_IM_CreD"/>
</dbReference>
<reference evidence="3" key="1">
    <citation type="journal article" date="2019" name="Int. J. Syst. Evol. Microbiol.">
        <title>The Global Catalogue of Microorganisms (GCM) 10K type strain sequencing project: providing services to taxonomists for standard genome sequencing and annotation.</title>
        <authorList>
            <consortium name="The Broad Institute Genomics Platform"/>
            <consortium name="The Broad Institute Genome Sequencing Center for Infectious Disease"/>
            <person name="Wu L."/>
            <person name="Ma J."/>
        </authorList>
    </citation>
    <scope>NUCLEOTIDE SEQUENCE [LARGE SCALE GENOMIC DNA]</scope>
    <source>
        <strain evidence="3">KCTC 42662</strain>
    </source>
</reference>
<dbReference type="Proteomes" id="UP001597545">
    <property type="component" value="Unassembled WGS sequence"/>
</dbReference>
<accession>A0ABW5KCC7</accession>
<feature type="transmembrane region" description="Helical" evidence="1">
    <location>
        <begin position="27"/>
        <end position="48"/>
    </location>
</feature>
<evidence type="ECO:0000313" key="3">
    <source>
        <dbReference type="Proteomes" id="UP001597545"/>
    </source>
</evidence>
<evidence type="ECO:0000256" key="1">
    <source>
        <dbReference type="SAM" id="Phobius"/>
    </source>
</evidence>
<feature type="transmembrane region" description="Helical" evidence="1">
    <location>
        <begin position="465"/>
        <end position="486"/>
    </location>
</feature>
<gene>
    <name evidence="2" type="primary">creD</name>
    <name evidence="2" type="ORF">ACFSR5_00190</name>
</gene>
<protein>
    <submittedName>
        <fullName evidence="2">Cell envelope integrity protein CreD</fullName>
    </submittedName>
</protein>
<keyword evidence="1" id="KW-0812">Transmembrane</keyword>
<name>A0ABW5KCC7_9SPHI</name>
<dbReference type="RefSeq" id="WP_380899468.1">
    <property type="nucleotide sequence ID" value="NZ_JBHUEG010000002.1"/>
</dbReference>
<proteinExistence type="predicted"/>
<dbReference type="PANTHER" id="PTHR30092">
    <property type="entry name" value="INNER MEMBRANE PROTEIN CRED"/>
    <property type="match status" value="1"/>
</dbReference>
<feature type="transmembrane region" description="Helical" evidence="1">
    <location>
        <begin position="414"/>
        <end position="434"/>
    </location>
</feature>
<feature type="transmembrane region" description="Helical" evidence="1">
    <location>
        <begin position="362"/>
        <end position="380"/>
    </location>
</feature>
<sequence>MENTNPQIPPVQETTGSSFFERLANSVVLKFVIMFILVLFLLIPMEWVHGLIGERREREQTVASEIAGKWGQPQVISGPVIGIPYTYMSSVNTTDDRGKPKVETYIEKDYVFLAAKKTEFSSEITPEYLKRGIYQTVVYNATLKLHGHFEELDLAKLGIPADDLQWEHAKVFIGLSDLKGLTTTPQLKWKDENLGFQMGAGDVGLFERTMESDINLSGKSTKGQFLIQMDVRGSRSLTFFPTAEETAIQVAGGWENPSFDGGFLPEDRTVGADTFAASWRIPSFGRKFPQQWTGAKKSLYTILNTDFSDTDTDTEVAAATVDAGTTATAAQAVEMSTEQDMVRIHFLESVNNYQKTTRAAKYGILIVLLTFTSLFFTEVIKKKRIHIVQYVLIGCAMVLFYSLLLAIGEHVGFNWSYFISALATIILIASFIYGITKQMQISWLFSLILAVFYAFIYLLMQLQDFSLIVGTVGVFVILAILMRLSTRVNWYQFDRRN</sequence>